<dbReference type="PANTHER" id="PTHR43124">
    <property type="entry name" value="PURINE EFFLUX PUMP PBUE"/>
    <property type="match status" value="1"/>
</dbReference>
<feature type="transmembrane region" description="Helical" evidence="6">
    <location>
        <begin position="264"/>
        <end position="287"/>
    </location>
</feature>
<evidence type="ECO:0000259" key="7">
    <source>
        <dbReference type="PROSITE" id="PS50850"/>
    </source>
</evidence>
<keyword evidence="2" id="KW-1003">Cell membrane</keyword>
<dbReference type="InterPro" id="IPR050189">
    <property type="entry name" value="MFS_Efflux_Transporters"/>
</dbReference>
<feature type="domain" description="Major facilitator superfamily (MFS) profile" evidence="7">
    <location>
        <begin position="17"/>
        <end position="411"/>
    </location>
</feature>
<dbReference type="GO" id="GO:0022857">
    <property type="term" value="F:transmembrane transporter activity"/>
    <property type="evidence" value="ECO:0007669"/>
    <property type="project" value="InterPro"/>
</dbReference>
<comment type="subcellular location">
    <subcellularLocation>
        <location evidence="1">Cell membrane</location>
        <topology evidence="1">Multi-pass membrane protein</topology>
    </subcellularLocation>
</comment>
<feature type="transmembrane region" description="Helical" evidence="6">
    <location>
        <begin position="233"/>
        <end position="258"/>
    </location>
</feature>
<feature type="transmembrane region" description="Helical" evidence="6">
    <location>
        <begin position="145"/>
        <end position="168"/>
    </location>
</feature>
<feature type="transmembrane region" description="Helical" evidence="6">
    <location>
        <begin position="348"/>
        <end position="367"/>
    </location>
</feature>
<dbReference type="GO" id="GO:0005886">
    <property type="term" value="C:plasma membrane"/>
    <property type="evidence" value="ECO:0007669"/>
    <property type="project" value="UniProtKB-SubCell"/>
</dbReference>
<feature type="transmembrane region" description="Helical" evidence="6">
    <location>
        <begin position="86"/>
        <end position="105"/>
    </location>
</feature>
<evidence type="ECO:0000313" key="8">
    <source>
        <dbReference type="EMBL" id="CUV02144.1"/>
    </source>
</evidence>
<keyword evidence="4 6" id="KW-1133">Transmembrane helix</keyword>
<feature type="transmembrane region" description="Helical" evidence="6">
    <location>
        <begin position="180"/>
        <end position="198"/>
    </location>
</feature>
<keyword evidence="3 6" id="KW-0812">Transmembrane</keyword>
<dbReference type="Gene3D" id="1.20.1250.20">
    <property type="entry name" value="MFS general substrate transporter like domains"/>
    <property type="match status" value="2"/>
</dbReference>
<accession>A0A160V870</accession>
<dbReference type="AlphaFoldDB" id="A0A160V870"/>
<name>A0A160V870_9ZZZZ</name>
<dbReference type="PANTHER" id="PTHR43124:SF3">
    <property type="entry name" value="CHLORAMPHENICOL EFFLUX PUMP RV0191"/>
    <property type="match status" value="1"/>
</dbReference>
<dbReference type="PROSITE" id="PS50850">
    <property type="entry name" value="MFS"/>
    <property type="match status" value="1"/>
</dbReference>
<evidence type="ECO:0000256" key="4">
    <source>
        <dbReference type="ARBA" id="ARBA00022989"/>
    </source>
</evidence>
<feature type="transmembrane region" description="Helical" evidence="6">
    <location>
        <begin position="299"/>
        <end position="316"/>
    </location>
</feature>
<feature type="transmembrane region" description="Helical" evidence="6">
    <location>
        <begin position="12"/>
        <end position="37"/>
    </location>
</feature>
<feature type="transmembrane region" description="Helical" evidence="6">
    <location>
        <begin position="387"/>
        <end position="407"/>
    </location>
</feature>
<evidence type="ECO:0000256" key="2">
    <source>
        <dbReference type="ARBA" id="ARBA00022475"/>
    </source>
</evidence>
<evidence type="ECO:0000256" key="1">
    <source>
        <dbReference type="ARBA" id="ARBA00004651"/>
    </source>
</evidence>
<dbReference type="InterPro" id="IPR011701">
    <property type="entry name" value="MFS"/>
</dbReference>
<keyword evidence="5 6" id="KW-0472">Membrane</keyword>
<dbReference type="EMBL" id="FAXA01000192">
    <property type="protein sequence ID" value="CUV02144.1"/>
    <property type="molecule type" value="Genomic_DNA"/>
</dbReference>
<feature type="transmembrane region" description="Helical" evidence="6">
    <location>
        <begin position="322"/>
        <end position="341"/>
    </location>
</feature>
<evidence type="ECO:0000256" key="5">
    <source>
        <dbReference type="ARBA" id="ARBA00023136"/>
    </source>
</evidence>
<reference evidence="8" key="1">
    <citation type="submission" date="2015-10" db="EMBL/GenBank/DDBJ databases">
        <authorList>
            <person name="Gilbert D.G."/>
        </authorList>
    </citation>
    <scope>NUCLEOTIDE SEQUENCE</scope>
</reference>
<dbReference type="Pfam" id="PF07690">
    <property type="entry name" value="MFS_1"/>
    <property type="match status" value="1"/>
</dbReference>
<feature type="transmembrane region" description="Helical" evidence="6">
    <location>
        <begin position="57"/>
        <end position="79"/>
    </location>
</feature>
<dbReference type="InterPro" id="IPR036259">
    <property type="entry name" value="MFS_trans_sf"/>
</dbReference>
<protein>
    <submittedName>
        <fullName evidence="8">Major facilitator family transporter</fullName>
    </submittedName>
</protein>
<organism evidence="8">
    <name type="scientific">hydrothermal vent metagenome</name>
    <dbReference type="NCBI Taxonomy" id="652676"/>
    <lineage>
        <taxon>unclassified sequences</taxon>
        <taxon>metagenomes</taxon>
        <taxon>ecological metagenomes</taxon>
    </lineage>
</organism>
<evidence type="ECO:0000256" key="6">
    <source>
        <dbReference type="SAM" id="Phobius"/>
    </source>
</evidence>
<sequence length="422" mass="44674">MRRPNLSRFTPDWLFTYTGVMLMTGILVNWGTGFTNFAHSLTLPSMELDLGISHTRAGFVITMMAMVRMGSTLISGTLAPRYGSRFIIGVGTVGSGGAMILLGFAQTYPLVLLAAGLMGMGSGTALTPMMGLLSRWFRSSDRGLAAGLAATGGSFAFIFAGLIVPWLVGRDADDGWRHAWFFFGAIAVSIGSVSLVFVRERPVGSQQQDRGTGPEPEPGRAAWPMAAYKNPMIWLITFLAFTSGWSQNIFTSFFGVYLSQENSVSLTTVGQLVILIGVLSVTSGVLWGRISDRFSRGQAFFYSFLLQGLAFISMAVLPGMGIFIISAILLGFTLRATYTVCAASAGDYVAVQFSAAAFGLMAVGAGLGSAISPTVGGAIADNLNMSWSFAAAAIFSGVGMAGSLLLIKHTQSLRVLQPTPTD</sequence>
<evidence type="ECO:0000256" key="3">
    <source>
        <dbReference type="ARBA" id="ARBA00022692"/>
    </source>
</evidence>
<gene>
    <name evidence="8" type="ORF">MGWOODY_Clf572</name>
</gene>
<dbReference type="SUPFAM" id="SSF103473">
    <property type="entry name" value="MFS general substrate transporter"/>
    <property type="match status" value="1"/>
</dbReference>
<feature type="transmembrane region" description="Helical" evidence="6">
    <location>
        <begin position="111"/>
        <end position="133"/>
    </location>
</feature>
<dbReference type="InterPro" id="IPR020846">
    <property type="entry name" value="MFS_dom"/>
</dbReference>
<proteinExistence type="predicted"/>